<dbReference type="eggNOG" id="COG0793">
    <property type="taxonomic scope" value="Bacteria"/>
</dbReference>
<evidence type="ECO:0000256" key="1">
    <source>
        <dbReference type="SAM" id="SignalP"/>
    </source>
</evidence>
<dbReference type="RefSeq" id="WP_005935807.1">
    <property type="nucleotide sequence ID" value="NZ_KB890349.1"/>
</dbReference>
<evidence type="ECO:0000259" key="2">
    <source>
        <dbReference type="SMART" id="SM00245"/>
    </source>
</evidence>
<dbReference type="HOGENOM" id="CLU_034080_0_0_10"/>
<dbReference type="InterPro" id="IPR005151">
    <property type="entry name" value="Tail-specific_protease"/>
</dbReference>
<feature type="chain" id="PRO_5004679630" description="Tail specific protease domain-containing protein" evidence="1">
    <location>
        <begin position="24"/>
        <end position="343"/>
    </location>
</feature>
<dbReference type="Proteomes" id="UP000017831">
    <property type="component" value="Unassembled WGS sequence"/>
</dbReference>
<dbReference type="PANTHER" id="PTHR11261">
    <property type="entry name" value="INTERPHOTORECEPTOR RETINOID-BINDING PROTEIN"/>
    <property type="match status" value="1"/>
</dbReference>
<dbReference type="PANTHER" id="PTHR11261:SF3">
    <property type="entry name" value="RETINOL-BINDING PROTEIN 3"/>
    <property type="match status" value="1"/>
</dbReference>
<sequence>MIKKIFKKTAIFLLMILSGTSCITEDTFNDSPDGNFEALWKIIDEHYCFLEYKNQEYGLDWNKIHSDYKKRLTSGMSNEQLFDVLSEMLNELRDGHVNLVSKDRTSQYREWYDNYPRNFDDSIQSRYLGKDYNTASGLKYQILEDNIAYVYCGSFQSGIGSGNLDQILSKLAICNGLILDVRNNGGGNLTTAEKLAERFTNEKKLIGYMSYKTGPGHNEFSTPEAVYLEPPMDRVRWQKHTVVLTNRRSYSATNDFVNRMKQLDRVTVIGDKTGGGSGLPFSSELPNGWSVRFSASPMYDPDMKHLEFGIEPDKKVDITSEDYNKGIDTIIEAAREYLHNHKQ</sequence>
<dbReference type="InterPro" id="IPR029045">
    <property type="entry name" value="ClpP/crotonase-like_dom_sf"/>
</dbReference>
<proteinExistence type="predicted"/>
<dbReference type="SMART" id="SM00245">
    <property type="entry name" value="TSPc"/>
    <property type="match status" value="1"/>
</dbReference>
<protein>
    <recommendedName>
        <fullName evidence="2">Tail specific protease domain-containing protein</fullName>
    </recommendedName>
</protein>
<dbReference type="GO" id="GO:0008236">
    <property type="term" value="F:serine-type peptidase activity"/>
    <property type="evidence" value="ECO:0007669"/>
    <property type="project" value="InterPro"/>
</dbReference>
<dbReference type="GO" id="GO:0006508">
    <property type="term" value="P:proteolysis"/>
    <property type="evidence" value="ECO:0007669"/>
    <property type="project" value="InterPro"/>
</dbReference>
<organism evidence="3 4">
    <name type="scientific">Phocaeicola massiliensis B84634 = Timone 84634 = DSM 17679 = JCM 13223</name>
    <dbReference type="NCBI Taxonomy" id="1121098"/>
    <lineage>
        <taxon>Bacteria</taxon>
        <taxon>Pseudomonadati</taxon>
        <taxon>Bacteroidota</taxon>
        <taxon>Bacteroidia</taxon>
        <taxon>Bacteroidales</taxon>
        <taxon>Bacteroidaceae</taxon>
        <taxon>Phocaeicola</taxon>
    </lineage>
</organism>
<dbReference type="PROSITE" id="PS51257">
    <property type="entry name" value="PROKAR_LIPOPROTEIN"/>
    <property type="match status" value="1"/>
</dbReference>
<dbReference type="InterPro" id="IPR028204">
    <property type="entry name" value="Tricorn_C1"/>
</dbReference>
<dbReference type="Pfam" id="PF03572">
    <property type="entry name" value="Peptidase_S41"/>
    <property type="match status" value="1"/>
</dbReference>
<dbReference type="PATRIC" id="fig|1121098.3.peg.171"/>
<dbReference type="OrthoDB" id="6397760at2"/>
<name>U6RP71_9BACT</name>
<reference evidence="3 4" key="1">
    <citation type="submission" date="2013-04" db="EMBL/GenBank/DDBJ databases">
        <title>The Genome Sequence of Bacteroides massiliensis DSM 17679.</title>
        <authorList>
            <consortium name="The Broad Institute Genomics Platform"/>
            <person name="Earl A."/>
            <person name="Ward D."/>
            <person name="Feldgarden M."/>
            <person name="Gevers D."/>
            <person name="Martens E."/>
            <person name="Fenner L."/>
            <person name="Roux V."/>
            <person name="Mallet M.N."/>
            <person name="Raoult D."/>
            <person name="Walker B."/>
            <person name="Young S."/>
            <person name="Zeng Q."/>
            <person name="Gargeya S."/>
            <person name="Fitzgerald M."/>
            <person name="Haas B."/>
            <person name="Abouelleil A."/>
            <person name="Allen A.W."/>
            <person name="Alvarado L."/>
            <person name="Arachchi H.M."/>
            <person name="Berlin A.M."/>
            <person name="Chapman S.B."/>
            <person name="Gainer-Dewar J."/>
            <person name="Goldberg J."/>
            <person name="Griggs A."/>
            <person name="Gujja S."/>
            <person name="Hansen M."/>
            <person name="Howarth C."/>
            <person name="Imamovic A."/>
            <person name="Ireland A."/>
            <person name="Larimer J."/>
            <person name="McCowan C."/>
            <person name="Murphy C."/>
            <person name="Pearson M."/>
            <person name="Poon T.W."/>
            <person name="Priest M."/>
            <person name="Roberts A."/>
            <person name="Saif S."/>
            <person name="Shea T."/>
            <person name="Sisk P."/>
            <person name="Sykes S."/>
            <person name="Wortman J."/>
            <person name="Nusbaum C."/>
            <person name="Birren B."/>
        </authorList>
    </citation>
    <scope>NUCLEOTIDE SEQUENCE [LARGE SCALE GENOMIC DNA]</scope>
    <source>
        <strain evidence="4">B84634 / Timone 84634 / DSM 17679 / JCM 13223</strain>
    </source>
</reference>
<dbReference type="AlphaFoldDB" id="U6RP71"/>
<dbReference type="Gene3D" id="3.90.226.10">
    <property type="entry name" value="2-enoyl-CoA Hydratase, Chain A, domain 1"/>
    <property type="match status" value="1"/>
</dbReference>
<dbReference type="CDD" id="cd07563">
    <property type="entry name" value="Peptidase_S41_IRBP"/>
    <property type="match status" value="1"/>
</dbReference>
<dbReference type="EMBL" id="AQHY01000003">
    <property type="protein sequence ID" value="EOA58394.1"/>
    <property type="molecule type" value="Genomic_DNA"/>
</dbReference>
<evidence type="ECO:0000313" key="4">
    <source>
        <dbReference type="Proteomes" id="UP000017831"/>
    </source>
</evidence>
<dbReference type="Pfam" id="PF14684">
    <property type="entry name" value="Tricorn_C1"/>
    <property type="match status" value="1"/>
</dbReference>
<feature type="signal peptide" evidence="1">
    <location>
        <begin position="1"/>
        <end position="23"/>
    </location>
</feature>
<keyword evidence="4" id="KW-1185">Reference proteome</keyword>
<feature type="domain" description="Tail specific protease" evidence="2">
    <location>
        <begin position="121"/>
        <end position="317"/>
    </location>
</feature>
<gene>
    <name evidence="3" type="ORF">HMPREF1534_00170</name>
</gene>
<dbReference type="Gene3D" id="3.30.750.44">
    <property type="match status" value="1"/>
</dbReference>
<keyword evidence="1" id="KW-0732">Signal</keyword>
<accession>U6RP71</accession>
<evidence type="ECO:0000313" key="3">
    <source>
        <dbReference type="EMBL" id="EOA58394.1"/>
    </source>
</evidence>
<dbReference type="GeneID" id="60063748"/>
<dbReference type="SUPFAM" id="SSF52096">
    <property type="entry name" value="ClpP/crotonase"/>
    <property type="match status" value="1"/>
</dbReference>
<comment type="caution">
    <text evidence="3">The sequence shown here is derived from an EMBL/GenBank/DDBJ whole genome shotgun (WGS) entry which is preliminary data.</text>
</comment>
<dbReference type="STRING" id="1121098.HMPREF1534_00170"/>